<evidence type="ECO:0000313" key="1">
    <source>
        <dbReference type="EMBL" id="KUG02696.1"/>
    </source>
</evidence>
<dbReference type="AlphaFoldDB" id="A0A0W8E216"/>
<sequence length="42" mass="5026">MDKAIKYYSVVNMLFIPNFYIVSHINTYVNTINQMAFCHSFF</sequence>
<dbReference type="EMBL" id="LNQE01001914">
    <property type="protein sequence ID" value="KUG02696.1"/>
    <property type="molecule type" value="Genomic_DNA"/>
</dbReference>
<reference evidence="1" key="1">
    <citation type="journal article" date="2015" name="Proc. Natl. Acad. Sci. U.S.A.">
        <title>Networks of energetic and metabolic interactions define dynamics in microbial communities.</title>
        <authorList>
            <person name="Embree M."/>
            <person name="Liu J.K."/>
            <person name="Al-Bassam M.M."/>
            <person name="Zengler K."/>
        </authorList>
    </citation>
    <scope>NUCLEOTIDE SEQUENCE</scope>
</reference>
<accession>A0A0W8E216</accession>
<comment type="caution">
    <text evidence="1">The sequence shown here is derived from an EMBL/GenBank/DDBJ whole genome shotgun (WGS) entry which is preliminary data.</text>
</comment>
<protein>
    <submittedName>
        <fullName evidence="1">Uncharacterized protein</fullName>
    </submittedName>
</protein>
<proteinExistence type="predicted"/>
<gene>
    <name evidence="1" type="ORF">ASZ90_019921</name>
</gene>
<organism evidence="1">
    <name type="scientific">hydrocarbon metagenome</name>
    <dbReference type="NCBI Taxonomy" id="938273"/>
    <lineage>
        <taxon>unclassified sequences</taxon>
        <taxon>metagenomes</taxon>
        <taxon>ecological metagenomes</taxon>
    </lineage>
</organism>
<name>A0A0W8E216_9ZZZZ</name>